<protein>
    <submittedName>
        <fullName evidence="1">Uncharacterized protein</fullName>
    </submittedName>
</protein>
<comment type="caution">
    <text evidence="1">The sequence shown here is derived from an EMBL/GenBank/DDBJ whole genome shotgun (WGS) entry which is preliminary data.</text>
</comment>
<name>A0A8T0K706_PHAAN</name>
<dbReference type="AlphaFoldDB" id="A0A8T0K706"/>
<accession>A0A8T0K706</accession>
<gene>
    <name evidence="1" type="ORF">HKW66_Vig0072080</name>
</gene>
<evidence type="ECO:0000313" key="2">
    <source>
        <dbReference type="Proteomes" id="UP000743370"/>
    </source>
</evidence>
<sequence length="91" mass="10281">MAILLSKTHCTTHQFYSLFLGGRYFNATVTASASIVKRWLDSTLYFSRKYVYLMKVEMVKFSETAVNLAAFFQISLTASLFTTIGNSCVDL</sequence>
<dbReference type="Proteomes" id="UP000743370">
    <property type="component" value="Unassembled WGS sequence"/>
</dbReference>
<proteinExistence type="predicted"/>
<reference evidence="1 2" key="1">
    <citation type="submission" date="2020-05" db="EMBL/GenBank/DDBJ databases">
        <title>Vigna angularis (adzuki bean) Var. LongXiaoDou No. 4 denovo assembly.</title>
        <authorList>
            <person name="Xiang H."/>
        </authorList>
    </citation>
    <scope>NUCLEOTIDE SEQUENCE [LARGE SCALE GENOMIC DNA]</scope>
    <source>
        <tissue evidence="1">Leaf</tissue>
    </source>
</reference>
<organism evidence="1 2">
    <name type="scientific">Phaseolus angularis</name>
    <name type="common">Azuki bean</name>
    <name type="synonym">Vigna angularis</name>
    <dbReference type="NCBI Taxonomy" id="3914"/>
    <lineage>
        <taxon>Eukaryota</taxon>
        <taxon>Viridiplantae</taxon>
        <taxon>Streptophyta</taxon>
        <taxon>Embryophyta</taxon>
        <taxon>Tracheophyta</taxon>
        <taxon>Spermatophyta</taxon>
        <taxon>Magnoliopsida</taxon>
        <taxon>eudicotyledons</taxon>
        <taxon>Gunneridae</taxon>
        <taxon>Pentapetalae</taxon>
        <taxon>rosids</taxon>
        <taxon>fabids</taxon>
        <taxon>Fabales</taxon>
        <taxon>Fabaceae</taxon>
        <taxon>Papilionoideae</taxon>
        <taxon>50 kb inversion clade</taxon>
        <taxon>NPAAA clade</taxon>
        <taxon>indigoferoid/millettioid clade</taxon>
        <taxon>Phaseoleae</taxon>
        <taxon>Vigna</taxon>
    </lineage>
</organism>
<dbReference type="EMBL" id="JABFOF010000006">
    <property type="protein sequence ID" value="KAG2395416.1"/>
    <property type="molecule type" value="Genomic_DNA"/>
</dbReference>
<evidence type="ECO:0000313" key="1">
    <source>
        <dbReference type="EMBL" id="KAG2395416.1"/>
    </source>
</evidence>